<evidence type="ECO:0000313" key="2">
    <source>
        <dbReference type="EMBL" id="QHT84378.1"/>
    </source>
</evidence>
<accession>A0A6C0HUF9</accession>
<evidence type="ECO:0000256" key="1">
    <source>
        <dbReference type="SAM" id="MobiDB-lite"/>
    </source>
</evidence>
<feature type="region of interest" description="Disordered" evidence="1">
    <location>
        <begin position="253"/>
        <end position="333"/>
    </location>
</feature>
<sequence>MSTQQTTTKFQDFNASDLSFTKFEENERSKAQNLAFPRFKESQRLMLQGPWIDMNAYGVPQLGEYYKTDKDRAFIKIPLDLNNPEVKEFYEKLQSIDELMSSKEFKAQQFGDKAKKYKYAYPICRVPIDDDEDEDKKKSKYPRPPYMKVKLDATWPETKILTQVFTSVMKDGKREREKQEVESVDDFANVVRYLSKIRPIISPVKAWCEKKGKMGKDFLEYGITFKLVKVEVEPHVGNSSNLSSYMNNDAFIDSDDEDADKPKFQGKPAAASTAKITLPLIKNKKESDDEDEEEKEESEAEESEPEEESEEEPEPEPVKPVKGKGAKAAPKKK</sequence>
<dbReference type="AlphaFoldDB" id="A0A6C0HUF9"/>
<feature type="compositionally biased region" description="Basic residues" evidence="1">
    <location>
        <begin position="321"/>
        <end position="333"/>
    </location>
</feature>
<proteinExistence type="predicted"/>
<organism evidence="2">
    <name type="scientific">viral metagenome</name>
    <dbReference type="NCBI Taxonomy" id="1070528"/>
    <lineage>
        <taxon>unclassified sequences</taxon>
        <taxon>metagenomes</taxon>
        <taxon>organismal metagenomes</taxon>
    </lineage>
</organism>
<reference evidence="2" key="1">
    <citation type="journal article" date="2020" name="Nature">
        <title>Giant virus diversity and host interactions through global metagenomics.</title>
        <authorList>
            <person name="Schulz F."/>
            <person name="Roux S."/>
            <person name="Paez-Espino D."/>
            <person name="Jungbluth S."/>
            <person name="Walsh D.A."/>
            <person name="Denef V.J."/>
            <person name="McMahon K.D."/>
            <person name="Konstantinidis K.T."/>
            <person name="Eloe-Fadrosh E.A."/>
            <person name="Kyrpides N.C."/>
            <person name="Woyke T."/>
        </authorList>
    </citation>
    <scope>NUCLEOTIDE SEQUENCE</scope>
    <source>
        <strain evidence="2">GVMAG-M-3300023184-177</strain>
    </source>
</reference>
<dbReference type="EMBL" id="MN740017">
    <property type="protein sequence ID" value="QHT84378.1"/>
    <property type="molecule type" value="Genomic_DNA"/>
</dbReference>
<feature type="compositionally biased region" description="Acidic residues" evidence="1">
    <location>
        <begin position="288"/>
        <end position="315"/>
    </location>
</feature>
<protein>
    <submittedName>
        <fullName evidence="2">Uncharacterized protein</fullName>
    </submittedName>
</protein>
<name>A0A6C0HUF9_9ZZZZ</name>